<dbReference type="RefSeq" id="WP_296720396.1">
    <property type="nucleotide sequence ID" value="NZ_CP136336.1"/>
</dbReference>
<dbReference type="EMBL" id="CP136336">
    <property type="protein sequence ID" value="WOB10395.1"/>
    <property type="molecule type" value="Genomic_DNA"/>
</dbReference>
<feature type="compositionally biased region" description="Basic and acidic residues" evidence="1">
    <location>
        <begin position="24"/>
        <end position="38"/>
    </location>
</feature>
<reference evidence="2 3" key="1">
    <citation type="submission" date="2023-10" db="EMBL/GenBank/DDBJ databases">
        <title>Bacteria for the degradation of biodegradable plastic PBAT(Polybutylene adipate terephthalate).</title>
        <authorList>
            <person name="Weon H.-Y."/>
            <person name="Yeon J."/>
        </authorList>
    </citation>
    <scope>NUCLEOTIDE SEQUENCE [LARGE SCALE GENOMIC DNA]</scope>
    <source>
        <strain evidence="2 3">SBD 7-3</strain>
    </source>
</reference>
<proteinExistence type="predicted"/>
<accession>A0ABZ0D4Z2</accession>
<dbReference type="SUPFAM" id="SSF69047">
    <property type="entry name" value="Hypothetical protein YjbJ"/>
    <property type="match status" value="1"/>
</dbReference>
<name>A0ABZ0D4Z2_9BURK</name>
<dbReference type="InterPro" id="IPR036629">
    <property type="entry name" value="YjbJ_sf"/>
</dbReference>
<dbReference type="Gene3D" id="1.10.1470.10">
    <property type="entry name" value="YjbJ"/>
    <property type="match status" value="1"/>
</dbReference>
<evidence type="ECO:0008006" key="4">
    <source>
        <dbReference type="Google" id="ProtNLM"/>
    </source>
</evidence>
<evidence type="ECO:0000256" key="1">
    <source>
        <dbReference type="SAM" id="MobiDB-lite"/>
    </source>
</evidence>
<organism evidence="2 3">
    <name type="scientific">Piscinibacter gummiphilus</name>
    <dbReference type="NCBI Taxonomy" id="946333"/>
    <lineage>
        <taxon>Bacteria</taxon>
        <taxon>Pseudomonadati</taxon>
        <taxon>Pseudomonadota</taxon>
        <taxon>Betaproteobacteria</taxon>
        <taxon>Burkholderiales</taxon>
        <taxon>Sphaerotilaceae</taxon>
        <taxon>Piscinibacter</taxon>
    </lineage>
</organism>
<sequence length="63" mass="7362">MNRDRIGGQLKTKGHARKGWGRLFGDEHQGEKVREHATGKTQRTFAIRQGEAREQIRELQSRY</sequence>
<evidence type="ECO:0000313" key="3">
    <source>
        <dbReference type="Proteomes" id="UP001303946"/>
    </source>
</evidence>
<evidence type="ECO:0000313" key="2">
    <source>
        <dbReference type="EMBL" id="WOB10395.1"/>
    </source>
</evidence>
<gene>
    <name evidence="2" type="ORF">RXV79_10110</name>
</gene>
<keyword evidence="3" id="KW-1185">Reference proteome</keyword>
<dbReference type="Proteomes" id="UP001303946">
    <property type="component" value="Chromosome"/>
</dbReference>
<feature type="region of interest" description="Disordered" evidence="1">
    <location>
        <begin position="1"/>
        <end position="42"/>
    </location>
</feature>
<protein>
    <recommendedName>
        <fullName evidence="4">CsbD family protein</fullName>
    </recommendedName>
</protein>